<dbReference type="GO" id="GO:0006310">
    <property type="term" value="P:DNA recombination"/>
    <property type="evidence" value="ECO:0007669"/>
    <property type="project" value="UniProtKB-KW"/>
</dbReference>
<reference evidence="2 3" key="1">
    <citation type="journal article" date="2014" name="Genome Announc.">
        <title>Draft Genome Sequence of Magnetospirillum sp. Strain SO-1, a Freshwater Magnetotactic Bacterium Isolated from the Ol'khovka River, Russia.</title>
        <authorList>
            <person name="Grouzdev D.S."/>
            <person name="Dziuba M.V."/>
            <person name="Sukhacheva M.S."/>
            <person name="Mardanov A.V."/>
            <person name="Beletskiy A.V."/>
            <person name="Kuznetsov B.B."/>
            <person name="Skryabin K.G."/>
        </authorList>
    </citation>
    <scope>NUCLEOTIDE SEQUENCE [LARGE SCALE GENOMIC DNA]</scope>
    <source>
        <strain evidence="2 3">SO-1</strain>
    </source>
</reference>
<name>M3A5A2_9PROT</name>
<evidence type="ECO:0000313" key="2">
    <source>
        <dbReference type="EMBL" id="EME67634.1"/>
    </source>
</evidence>
<dbReference type="InterPro" id="IPR013762">
    <property type="entry name" value="Integrase-like_cat_sf"/>
</dbReference>
<dbReference type="GO" id="GO:0003677">
    <property type="term" value="F:DNA binding"/>
    <property type="evidence" value="ECO:0007669"/>
    <property type="project" value="InterPro"/>
</dbReference>
<comment type="caution">
    <text evidence="2">The sequence shown here is derived from an EMBL/GenBank/DDBJ whole genome shotgun (WGS) entry which is preliminary data.</text>
</comment>
<accession>M3A5A2</accession>
<keyword evidence="3" id="KW-1185">Reference proteome</keyword>
<dbReference type="GO" id="GO:0015074">
    <property type="term" value="P:DNA integration"/>
    <property type="evidence" value="ECO:0007669"/>
    <property type="project" value="InterPro"/>
</dbReference>
<dbReference type="AlphaFoldDB" id="M3A5A2"/>
<evidence type="ECO:0000313" key="3">
    <source>
        <dbReference type="Proteomes" id="UP000011744"/>
    </source>
</evidence>
<sequence length="95" mass="10425">MGHTIGITAPIYWPCRKDPVYSSITAAFAEARDKTGLTWPAGKTPPTFHEIRSLAARLYAGQGIDAQALLGHKSPDMAALYRDLRGSEWIEIRLG</sequence>
<dbReference type="PATRIC" id="fig|1244869.3.peg.4405"/>
<organism evidence="2 3">
    <name type="scientific">Paramagnetospirillum caucaseum</name>
    <dbReference type="NCBI Taxonomy" id="1244869"/>
    <lineage>
        <taxon>Bacteria</taxon>
        <taxon>Pseudomonadati</taxon>
        <taxon>Pseudomonadota</taxon>
        <taxon>Alphaproteobacteria</taxon>
        <taxon>Rhodospirillales</taxon>
        <taxon>Magnetospirillaceae</taxon>
        <taxon>Paramagnetospirillum</taxon>
    </lineage>
</organism>
<dbReference type="eggNOG" id="COG0582">
    <property type="taxonomic scope" value="Bacteria"/>
</dbReference>
<gene>
    <name evidence="2" type="ORF">H261_22498</name>
</gene>
<dbReference type="Proteomes" id="UP000011744">
    <property type="component" value="Unassembled WGS sequence"/>
</dbReference>
<dbReference type="Gene3D" id="1.10.443.10">
    <property type="entry name" value="Intergrase catalytic core"/>
    <property type="match status" value="1"/>
</dbReference>
<dbReference type="SUPFAM" id="SSF56349">
    <property type="entry name" value="DNA breaking-rejoining enzymes"/>
    <property type="match status" value="1"/>
</dbReference>
<proteinExistence type="predicted"/>
<keyword evidence="1" id="KW-0233">DNA recombination</keyword>
<dbReference type="InterPro" id="IPR011010">
    <property type="entry name" value="DNA_brk_join_enz"/>
</dbReference>
<dbReference type="STRING" id="1244869.H261_22498"/>
<dbReference type="EMBL" id="AONQ01000125">
    <property type="protein sequence ID" value="EME67634.1"/>
    <property type="molecule type" value="Genomic_DNA"/>
</dbReference>
<dbReference type="OrthoDB" id="7873969at2"/>
<evidence type="ECO:0000256" key="1">
    <source>
        <dbReference type="ARBA" id="ARBA00023172"/>
    </source>
</evidence>
<protein>
    <submittedName>
        <fullName evidence="2">Integrase</fullName>
    </submittedName>
</protein>